<gene>
    <name evidence="2" type="ORF">ABNW52_16315</name>
</gene>
<evidence type="ECO:0000313" key="3">
    <source>
        <dbReference type="Proteomes" id="UP001433638"/>
    </source>
</evidence>
<organism evidence="2 3">
    <name type="scientific">Vogesella oryzagri</name>
    <dbReference type="NCBI Taxonomy" id="3160864"/>
    <lineage>
        <taxon>Bacteria</taxon>
        <taxon>Pseudomonadati</taxon>
        <taxon>Pseudomonadota</taxon>
        <taxon>Betaproteobacteria</taxon>
        <taxon>Neisseriales</taxon>
        <taxon>Chromobacteriaceae</taxon>
        <taxon>Vogesella</taxon>
    </lineage>
</organism>
<comment type="caution">
    <text evidence="2">The sequence shown here is derived from an EMBL/GenBank/DDBJ whole genome shotgun (WGS) entry which is preliminary data.</text>
</comment>
<feature type="region of interest" description="Disordered" evidence="1">
    <location>
        <begin position="155"/>
        <end position="186"/>
    </location>
</feature>
<feature type="compositionally biased region" description="Basic and acidic residues" evidence="1">
    <location>
        <begin position="155"/>
        <end position="167"/>
    </location>
</feature>
<dbReference type="EMBL" id="JBEFLD010000009">
    <property type="protein sequence ID" value="MEQ6292180.1"/>
    <property type="molecule type" value="Genomic_DNA"/>
</dbReference>
<proteinExistence type="predicted"/>
<dbReference type="RefSeq" id="WP_349590092.1">
    <property type="nucleotide sequence ID" value="NZ_JBEFLD010000009.1"/>
</dbReference>
<evidence type="ECO:0000256" key="1">
    <source>
        <dbReference type="SAM" id="MobiDB-lite"/>
    </source>
</evidence>
<accession>A0ABV1MA02</accession>
<protein>
    <submittedName>
        <fullName evidence="2">Uncharacterized protein</fullName>
    </submittedName>
</protein>
<feature type="compositionally biased region" description="Polar residues" evidence="1">
    <location>
        <begin position="168"/>
        <end position="178"/>
    </location>
</feature>
<sequence>MFVIDDLILLAIHAATIQVQFLGGIPAPDQGQLAQVAVKPIVSMFSQYRECIYEGVVVPYSNQTPTTQDKSTNNQANQSVDGRALLVYKRQCPGKAPEKLFLAGEAKSIPGNTGKDTVFVKEFNPADTKEPTWMAQVINTLNHSDSAVATEFRRYANEIKPESDNARSPESQPSNKQTTQEEEKQK</sequence>
<evidence type="ECO:0000313" key="2">
    <source>
        <dbReference type="EMBL" id="MEQ6292180.1"/>
    </source>
</evidence>
<dbReference type="Proteomes" id="UP001433638">
    <property type="component" value="Unassembled WGS sequence"/>
</dbReference>
<name>A0ABV1MA02_9NEIS</name>
<keyword evidence="3" id="KW-1185">Reference proteome</keyword>
<reference evidence="2" key="1">
    <citation type="submission" date="2024-06" db="EMBL/GenBank/DDBJ databases">
        <title>Genome sequence of Vogesella sp. MAHUQ-64.</title>
        <authorList>
            <person name="Huq M.A."/>
        </authorList>
    </citation>
    <scope>NUCLEOTIDE SEQUENCE</scope>
    <source>
        <strain evidence="2">MAHUQ-64</strain>
    </source>
</reference>